<dbReference type="GO" id="GO:0005524">
    <property type="term" value="F:ATP binding"/>
    <property type="evidence" value="ECO:0007669"/>
    <property type="project" value="UniProtKB-UniRule"/>
</dbReference>
<keyword evidence="7" id="KW-0479">Metal-binding</keyword>
<dbReference type="PROSITE" id="PS00674">
    <property type="entry name" value="AAA"/>
    <property type="match status" value="1"/>
</dbReference>
<keyword evidence="7" id="KW-0460">Magnesium</keyword>
<dbReference type="InterPro" id="IPR003959">
    <property type="entry name" value="ATPase_AAA_core"/>
</dbReference>
<dbReference type="GO" id="GO:0005795">
    <property type="term" value="C:Golgi stack"/>
    <property type="evidence" value="ECO:0007669"/>
    <property type="project" value="TreeGrafter"/>
</dbReference>
<dbReference type="PANTHER" id="PTHR23078:SF3">
    <property type="entry name" value="VESICLE-FUSING ATPASE"/>
    <property type="match status" value="1"/>
</dbReference>
<organism evidence="9">
    <name type="scientific">Rhizophora mucronata</name>
    <name type="common">Asiatic mangrove</name>
    <dbReference type="NCBI Taxonomy" id="61149"/>
    <lineage>
        <taxon>Eukaryota</taxon>
        <taxon>Viridiplantae</taxon>
        <taxon>Streptophyta</taxon>
        <taxon>Embryophyta</taxon>
        <taxon>Tracheophyta</taxon>
        <taxon>Spermatophyta</taxon>
        <taxon>Magnoliopsida</taxon>
        <taxon>eudicotyledons</taxon>
        <taxon>Gunneridae</taxon>
        <taxon>Pentapetalae</taxon>
        <taxon>rosids</taxon>
        <taxon>fabids</taxon>
        <taxon>Malpighiales</taxon>
        <taxon>Rhizophoraceae</taxon>
        <taxon>Rhizophora</taxon>
    </lineage>
</organism>
<comment type="catalytic activity">
    <reaction evidence="7">
        <text>ATP + H2O = ADP + phosphate + H(+)</text>
        <dbReference type="Rhea" id="RHEA:13065"/>
        <dbReference type="ChEBI" id="CHEBI:15377"/>
        <dbReference type="ChEBI" id="CHEBI:15378"/>
        <dbReference type="ChEBI" id="CHEBI:30616"/>
        <dbReference type="ChEBI" id="CHEBI:43474"/>
        <dbReference type="ChEBI" id="CHEBI:456216"/>
        <dbReference type="EC" id="3.6.4.6"/>
    </reaction>
</comment>
<evidence type="ECO:0000313" key="9">
    <source>
        <dbReference type="EMBL" id="MBX27300.1"/>
    </source>
</evidence>
<evidence type="ECO:0000259" key="8">
    <source>
        <dbReference type="SMART" id="SM00382"/>
    </source>
</evidence>
<evidence type="ECO:0000256" key="3">
    <source>
        <dbReference type="ARBA" id="ARBA00022741"/>
    </source>
</evidence>
<evidence type="ECO:0000256" key="5">
    <source>
        <dbReference type="ARBA" id="ARBA00022927"/>
    </source>
</evidence>
<dbReference type="GO" id="GO:0046872">
    <property type="term" value="F:metal ion binding"/>
    <property type="evidence" value="ECO:0007669"/>
    <property type="project" value="UniProtKB-UniRule"/>
</dbReference>
<evidence type="ECO:0000256" key="2">
    <source>
        <dbReference type="ARBA" id="ARBA00022448"/>
    </source>
</evidence>
<dbReference type="AlphaFoldDB" id="A0A2P2MAR3"/>
<dbReference type="InterPro" id="IPR003593">
    <property type="entry name" value="AAA+_ATPase"/>
</dbReference>
<dbReference type="InterPro" id="IPR039812">
    <property type="entry name" value="Vesicle-fus_ATPase"/>
</dbReference>
<evidence type="ECO:0000256" key="7">
    <source>
        <dbReference type="RuleBase" id="RU367045"/>
    </source>
</evidence>
<keyword evidence="4 6" id="KW-0067">ATP-binding</keyword>
<dbReference type="SUPFAM" id="SSF52540">
    <property type="entry name" value="P-loop containing nucleoside triphosphate hydrolases"/>
    <property type="match status" value="1"/>
</dbReference>
<dbReference type="EMBL" id="GGEC01046816">
    <property type="protein sequence ID" value="MBX27300.1"/>
    <property type="molecule type" value="Transcribed_RNA"/>
</dbReference>
<dbReference type="Gene3D" id="3.40.50.300">
    <property type="entry name" value="P-loop containing nucleotide triphosphate hydrolases"/>
    <property type="match status" value="1"/>
</dbReference>
<sequence>MASMRVTLVRSKKQNMYNRAYVNPESLELYREIRQNQRARCGAVGSEHGCALINDILAVQLHADGALRQNEIALNERQFKSAKTWKGCVVSVAKFELPNNIEMEALYVELQMPSGTPNRINARNLEEHLKKRFSGQIMHVGQEVQFRYNGVTGIYIVNRVIMGGNEDVSNGSIRGMLTGKTKIFFDPLTENPKIVNQAMVPGRIFRRDINPEEAECVLKAHGIGGMSRTLNDLYTKVFVTRTMDPKLVARLGITHEKGILLYGPPGTGKTLFMSVLSRVLYAREPKVVNGPELISKWIGESEKNIRELFNDADEDYGKYGEDSPLHMIIFDEIDSIAQRRESVHSENGSDRVVSQLLTMIDGVKIRNNILIVGTTNRKDLIDEALLRYLFLLNVLVTSTYLNCVSHHVIYPFSMVLVQYLVLSNLLKVWI</sequence>
<dbReference type="InterPro" id="IPR003960">
    <property type="entry name" value="ATPase_AAA_CS"/>
</dbReference>
<evidence type="ECO:0000256" key="1">
    <source>
        <dbReference type="ARBA" id="ARBA00006914"/>
    </source>
</evidence>
<evidence type="ECO:0000256" key="4">
    <source>
        <dbReference type="ARBA" id="ARBA00022840"/>
    </source>
</evidence>
<name>A0A2P2MAR3_RHIMU</name>
<keyword evidence="7" id="KW-0931">ER-Golgi transport</keyword>
<dbReference type="PANTHER" id="PTHR23078">
    <property type="entry name" value="VESICULAR-FUSION PROTEIN NSF"/>
    <property type="match status" value="1"/>
</dbReference>
<dbReference type="Gene3D" id="3.10.330.10">
    <property type="match status" value="1"/>
</dbReference>
<dbReference type="InterPro" id="IPR029067">
    <property type="entry name" value="CDC48_domain_2-like_sf"/>
</dbReference>
<keyword evidence="3 6" id="KW-0547">Nucleotide-binding</keyword>
<dbReference type="GO" id="GO:0035494">
    <property type="term" value="P:SNARE complex disassembly"/>
    <property type="evidence" value="ECO:0007669"/>
    <property type="project" value="InterPro"/>
</dbReference>
<comment type="similarity">
    <text evidence="1 6">Belongs to the AAA ATPase family.</text>
</comment>
<keyword evidence="2 7" id="KW-0813">Transport</keyword>
<comment type="function">
    <text evidence="7">Required for vesicle-mediated transport. Catalyzes the fusion of transport vesicles within the Golgi cisternae. Is also required for transport from the endoplasmic reticulum to the Golgi stack. Seems to function as a fusion protein required for the delivery of cargo proteins to all compartments of the Golgi stack independent of vesicle origin.</text>
</comment>
<dbReference type="FunFam" id="3.40.50.300:FF:000154">
    <property type="entry name" value="Vesicle-fusing ATPase 1"/>
    <property type="match status" value="1"/>
</dbReference>
<keyword evidence="5 7" id="KW-0653">Protein transport</keyword>
<dbReference type="GO" id="GO:0016887">
    <property type="term" value="F:ATP hydrolysis activity"/>
    <property type="evidence" value="ECO:0007669"/>
    <property type="project" value="InterPro"/>
</dbReference>
<dbReference type="EC" id="3.6.4.6" evidence="7"/>
<dbReference type="Pfam" id="PF00004">
    <property type="entry name" value="AAA"/>
    <property type="match status" value="1"/>
</dbReference>
<proteinExistence type="inferred from homology"/>
<keyword evidence="7" id="KW-0378">Hydrolase</keyword>
<dbReference type="SMART" id="SM00382">
    <property type="entry name" value="AAA"/>
    <property type="match status" value="1"/>
</dbReference>
<dbReference type="GO" id="GO:0043001">
    <property type="term" value="P:Golgi to plasma membrane protein transport"/>
    <property type="evidence" value="ECO:0007669"/>
    <property type="project" value="TreeGrafter"/>
</dbReference>
<accession>A0A2P2MAR3</accession>
<keyword evidence="7" id="KW-0963">Cytoplasm</keyword>
<comment type="subcellular location">
    <subcellularLocation>
        <location evidence="7">Cytoplasm</location>
    </subcellularLocation>
</comment>
<dbReference type="GO" id="GO:0006891">
    <property type="term" value="P:intra-Golgi vesicle-mediated transport"/>
    <property type="evidence" value="ECO:0007669"/>
    <property type="project" value="TreeGrafter"/>
</dbReference>
<reference evidence="9" key="1">
    <citation type="submission" date="2018-02" db="EMBL/GenBank/DDBJ databases">
        <title>Rhizophora mucronata_Transcriptome.</title>
        <authorList>
            <person name="Meera S.P."/>
            <person name="Sreeshan A."/>
            <person name="Augustine A."/>
        </authorList>
    </citation>
    <scope>NUCLEOTIDE SEQUENCE</scope>
    <source>
        <tissue evidence="9">Leaf</tissue>
    </source>
</reference>
<protein>
    <recommendedName>
        <fullName evidence="7">Vesicle-fusing ATPase</fullName>
        <ecNumber evidence="7">3.6.4.6</ecNumber>
    </recommendedName>
</protein>
<dbReference type="InterPro" id="IPR027417">
    <property type="entry name" value="P-loop_NTPase"/>
</dbReference>
<evidence type="ECO:0000256" key="6">
    <source>
        <dbReference type="RuleBase" id="RU003651"/>
    </source>
</evidence>
<dbReference type="SUPFAM" id="SSF54585">
    <property type="entry name" value="Cdc48 domain 2-like"/>
    <property type="match status" value="1"/>
</dbReference>
<comment type="cofactor">
    <cofactor evidence="7">
        <name>Mg(2+)</name>
        <dbReference type="ChEBI" id="CHEBI:18420"/>
    </cofactor>
    <text evidence="7">Binds 1 Mg(2+) ion per subunit.</text>
</comment>
<feature type="domain" description="AAA+ ATPase" evidence="8">
    <location>
        <begin position="255"/>
        <end position="401"/>
    </location>
</feature>